<gene>
    <name evidence="4" type="ORF">AMS68_000100</name>
</gene>
<evidence type="ECO:0000313" key="5">
    <source>
        <dbReference type="Proteomes" id="UP000503462"/>
    </source>
</evidence>
<organism evidence="4 5">
    <name type="scientific">Peltaster fructicola</name>
    <dbReference type="NCBI Taxonomy" id="286661"/>
    <lineage>
        <taxon>Eukaryota</taxon>
        <taxon>Fungi</taxon>
        <taxon>Dikarya</taxon>
        <taxon>Ascomycota</taxon>
        <taxon>Pezizomycotina</taxon>
        <taxon>Dothideomycetes</taxon>
        <taxon>Dothideomycetes incertae sedis</taxon>
        <taxon>Peltaster</taxon>
    </lineage>
</organism>
<evidence type="ECO:0000256" key="1">
    <source>
        <dbReference type="ARBA" id="ARBA00022679"/>
    </source>
</evidence>
<keyword evidence="5" id="KW-1185">Reference proteome</keyword>
<evidence type="ECO:0000256" key="2">
    <source>
        <dbReference type="SAM" id="MobiDB-lite"/>
    </source>
</evidence>
<dbReference type="OrthoDB" id="1862401at2759"/>
<keyword evidence="1" id="KW-0808">Transferase</keyword>
<dbReference type="PANTHER" id="PTHR31642:SF310">
    <property type="entry name" value="FATTY ALCOHOL:CAFFEOYL-COA ACYLTRANSFERASE"/>
    <property type="match status" value="1"/>
</dbReference>
<name>A0A6H0XIN2_9PEZI</name>
<protein>
    <recommendedName>
        <fullName evidence="3">Trichothecene 3-O-acetyltransferase-like N-terminal domain-containing protein</fullName>
    </recommendedName>
</protein>
<feature type="compositionally biased region" description="Basic and acidic residues" evidence="2">
    <location>
        <begin position="312"/>
        <end position="332"/>
    </location>
</feature>
<dbReference type="EMBL" id="CP051139">
    <property type="protein sequence ID" value="QIW94582.1"/>
    <property type="molecule type" value="Genomic_DNA"/>
</dbReference>
<dbReference type="Proteomes" id="UP000503462">
    <property type="component" value="Chromosome 1"/>
</dbReference>
<accession>A0A6H0XIN2</accession>
<dbReference type="PANTHER" id="PTHR31642">
    <property type="entry name" value="TRICHOTHECENE 3-O-ACETYLTRANSFERASE"/>
    <property type="match status" value="1"/>
</dbReference>
<feature type="region of interest" description="Disordered" evidence="2">
    <location>
        <begin position="298"/>
        <end position="332"/>
    </location>
</feature>
<dbReference type="GO" id="GO:0016747">
    <property type="term" value="F:acyltransferase activity, transferring groups other than amino-acyl groups"/>
    <property type="evidence" value="ECO:0007669"/>
    <property type="project" value="TreeGrafter"/>
</dbReference>
<feature type="domain" description="Trichothecene 3-O-acetyltransferase-like N-terminal" evidence="3">
    <location>
        <begin position="21"/>
        <end position="182"/>
    </location>
</feature>
<evidence type="ECO:0000313" key="4">
    <source>
        <dbReference type="EMBL" id="QIW94582.1"/>
    </source>
</evidence>
<dbReference type="Pfam" id="PF02458">
    <property type="entry name" value="Transferase"/>
    <property type="match status" value="1"/>
</dbReference>
<sequence length="571" mass="63518">MAEGSVCSQLAIPDVLVPPIYVRAIIYLPIQPSVTPDEVYSTLRQGLIKTMHQIPLLSGKVFLRPPSSPGWIPGQLELRHDDTWNPPTDPRVDPRQLHRKDLSKEISYTYKDLKDLGFPCNLFEDDIVVVAPFVPNVAAGTDVFRAQVNFVEGGCLLGVAFYHPVADAFGMALIMQAWAAHCNAVSSLEVSWQAEEIAKRLQSNTWDRGIVTRVFDEHDDGSTLEHVTPAAWTMVGLDKKLQQNCLKVQPMDRILKHLLFLTLSILPILFDVLVVLEHVDWRALKTAAYSAVMSTAFPPGSSKRPNGGSPVTRDHLPSKDGDLDQQDRPERPKMQSSCVFYISTTQFAQLKKDLKGIDRRGAAISGNDAILALFWRCSLRARVNARHAVTYPQDQISLLQCPTDARGVYSSSHTTNYTGNFLVLSEASHPLHKLISEETSLQEIALLVRESSSAMTRENVHQALILAREIKDYTAIDFAFTRVEGTAMEITSLAGFPAEQFNLGDRVFANGGRAERLRPLMAGFNGAHRTCIILPKLQQGGLEVVVSLFADELEELLRDEEFGRYAKFVCN</sequence>
<dbReference type="InterPro" id="IPR023213">
    <property type="entry name" value="CAT-like_dom_sf"/>
</dbReference>
<dbReference type="Pfam" id="PF22664">
    <property type="entry name" value="TRI-like_N"/>
    <property type="match status" value="1"/>
</dbReference>
<evidence type="ECO:0000259" key="3">
    <source>
        <dbReference type="Pfam" id="PF22664"/>
    </source>
</evidence>
<dbReference type="Gene3D" id="3.30.559.10">
    <property type="entry name" value="Chloramphenicol acetyltransferase-like domain"/>
    <property type="match status" value="2"/>
</dbReference>
<dbReference type="AlphaFoldDB" id="A0A6H0XIN2"/>
<dbReference type="InterPro" id="IPR054710">
    <property type="entry name" value="Tri101-like_N"/>
</dbReference>
<dbReference type="GO" id="GO:0044550">
    <property type="term" value="P:secondary metabolite biosynthetic process"/>
    <property type="evidence" value="ECO:0007669"/>
    <property type="project" value="TreeGrafter"/>
</dbReference>
<dbReference type="InterPro" id="IPR050317">
    <property type="entry name" value="Plant_Fungal_Acyltransferase"/>
</dbReference>
<proteinExistence type="predicted"/>
<reference evidence="4 5" key="1">
    <citation type="journal article" date="2016" name="Sci. Rep.">
        <title>Peltaster fructicola genome reveals evolution from an invasive phytopathogen to an ectophytic parasite.</title>
        <authorList>
            <person name="Xu C."/>
            <person name="Chen H."/>
            <person name="Gleason M.L."/>
            <person name="Xu J.R."/>
            <person name="Liu H."/>
            <person name="Zhang R."/>
            <person name="Sun G."/>
        </authorList>
    </citation>
    <scope>NUCLEOTIDE SEQUENCE [LARGE SCALE GENOMIC DNA]</scope>
    <source>
        <strain evidence="4 5">LNHT1506</strain>
    </source>
</reference>